<dbReference type="EMBL" id="JASNVW010000002">
    <property type="protein sequence ID" value="MDK6028617.1"/>
    <property type="molecule type" value="Genomic_DNA"/>
</dbReference>
<gene>
    <name evidence="2" type="ORF">QPL79_04520</name>
</gene>
<evidence type="ECO:0000313" key="2">
    <source>
        <dbReference type="EMBL" id="MDK6028617.1"/>
    </source>
</evidence>
<sequence length="256" mass="29058">MLVFSTMILVNLSPVDALTTLIRNGFFIEIGYDNFITYGGKYAENQLIKRVLETVTSYDKNFIKSIHMPYDEIDADTVPLEAIVSRMIKWLDFAQEVGASIAVFHTLKTSSNVFDTNLYFFRKIVKEASDRGVMVAIENRLEKELFGSKPQDLKNLVTALGEEAGICLDVGHANITKNLRQFIDVVGNQVIELHLHDNDGSKDLHKPPYTGSVDWNLVTEFIKRRKNALPVFEVLCRESPVHCIVNANTIRKMFEI</sequence>
<proteinExistence type="predicted"/>
<dbReference type="Proteomes" id="UP001529235">
    <property type="component" value="Unassembled WGS sequence"/>
</dbReference>
<feature type="domain" description="Xylose isomerase-like TIM barrel" evidence="1">
    <location>
        <begin position="74"/>
        <end position="226"/>
    </location>
</feature>
<evidence type="ECO:0000259" key="1">
    <source>
        <dbReference type="Pfam" id="PF01261"/>
    </source>
</evidence>
<dbReference type="AlphaFoldDB" id="A0ABD4Z6K0"/>
<dbReference type="Pfam" id="PF01261">
    <property type="entry name" value="AP_endonuc_2"/>
    <property type="match status" value="1"/>
</dbReference>
<dbReference type="InterPro" id="IPR013022">
    <property type="entry name" value="Xyl_isomerase-like_TIM-brl"/>
</dbReference>
<keyword evidence="2" id="KW-0413">Isomerase</keyword>
<dbReference type="InterPro" id="IPR050312">
    <property type="entry name" value="IolE/XylAMocC-like"/>
</dbReference>
<reference evidence="2 3" key="1">
    <citation type="submission" date="2023-05" db="EMBL/GenBank/DDBJ databases">
        <title>A new hyperthermophilic archaea 'Ignisphaera cupida' sp. nov. and description of the family 'Ignisphaeraceae' fam. nov.</title>
        <authorList>
            <person name="Podosokorskaya O.A."/>
            <person name="Elcheninov A.G."/>
            <person name="Klukina A."/>
            <person name="Merkel A.Y."/>
        </authorList>
    </citation>
    <scope>NUCLEOTIDE SEQUENCE [LARGE SCALE GENOMIC DNA]</scope>
    <source>
        <strain evidence="2 3">4213-co</strain>
    </source>
</reference>
<dbReference type="SUPFAM" id="SSF51658">
    <property type="entry name" value="Xylose isomerase-like"/>
    <property type="match status" value="1"/>
</dbReference>
<dbReference type="RefSeq" id="WP_285273594.1">
    <property type="nucleotide sequence ID" value="NZ_JASNVW010000002.1"/>
</dbReference>
<name>A0ABD4Z6K0_9CREN</name>
<protein>
    <submittedName>
        <fullName evidence="2">Sugar phosphate isomerase/epimerase</fullName>
    </submittedName>
</protein>
<accession>A0ABD4Z6K0</accession>
<dbReference type="InterPro" id="IPR036237">
    <property type="entry name" value="Xyl_isomerase-like_sf"/>
</dbReference>
<dbReference type="GO" id="GO:0016853">
    <property type="term" value="F:isomerase activity"/>
    <property type="evidence" value="ECO:0007669"/>
    <property type="project" value="UniProtKB-KW"/>
</dbReference>
<keyword evidence="3" id="KW-1185">Reference proteome</keyword>
<dbReference type="PANTHER" id="PTHR12110">
    <property type="entry name" value="HYDROXYPYRUVATE ISOMERASE"/>
    <property type="match status" value="1"/>
</dbReference>
<evidence type="ECO:0000313" key="3">
    <source>
        <dbReference type="Proteomes" id="UP001529235"/>
    </source>
</evidence>
<organism evidence="2 3">
    <name type="scientific">Ignisphaera cupida</name>
    <dbReference type="NCBI Taxonomy" id="3050454"/>
    <lineage>
        <taxon>Archaea</taxon>
        <taxon>Thermoproteota</taxon>
        <taxon>Thermoprotei</taxon>
        <taxon>Desulfurococcales</taxon>
        <taxon>Desulfurococcaceae</taxon>
        <taxon>Ignisphaera</taxon>
    </lineage>
</organism>
<dbReference type="Gene3D" id="3.20.20.150">
    <property type="entry name" value="Divalent-metal-dependent TIM barrel enzymes"/>
    <property type="match status" value="1"/>
</dbReference>
<comment type="caution">
    <text evidence="2">The sequence shown here is derived from an EMBL/GenBank/DDBJ whole genome shotgun (WGS) entry which is preliminary data.</text>
</comment>